<feature type="coiled-coil region" evidence="2">
    <location>
        <begin position="18"/>
        <end position="77"/>
    </location>
</feature>
<dbReference type="GO" id="GO:0051082">
    <property type="term" value="F:unfolded protein binding"/>
    <property type="evidence" value="ECO:0007669"/>
    <property type="project" value="InterPro"/>
</dbReference>
<dbReference type="Pfam" id="PF01920">
    <property type="entry name" value="Prefoldin_2"/>
    <property type="match status" value="1"/>
</dbReference>
<dbReference type="SUPFAM" id="SSF46579">
    <property type="entry name" value="Prefoldin"/>
    <property type="match status" value="1"/>
</dbReference>
<dbReference type="GO" id="GO:0016272">
    <property type="term" value="C:prefoldin complex"/>
    <property type="evidence" value="ECO:0007669"/>
    <property type="project" value="InterPro"/>
</dbReference>
<comment type="similarity">
    <text evidence="1">Belongs to the prefoldin subunit beta family.</text>
</comment>
<accession>A0A1E5RX57</accession>
<dbReference type="InterPro" id="IPR009053">
    <property type="entry name" value="Prefoldin"/>
</dbReference>
<organism evidence="3 4">
    <name type="scientific">Hanseniaspora opuntiae</name>
    <dbReference type="NCBI Taxonomy" id="211096"/>
    <lineage>
        <taxon>Eukaryota</taxon>
        <taxon>Fungi</taxon>
        <taxon>Dikarya</taxon>
        <taxon>Ascomycota</taxon>
        <taxon>Saccharomycotina</taxon>
        <taxon>Saccharomycetes</taxon>
        <taxon>Saccharomycodales</taxon>
        <taxon>Saccharomycodaceae</taxon>
        <taxon>Hanseniaspora</taxon>
    </lineage>
</organism>
<dbReference type="EMBL" id="LPNL01000002">
    <property type="protein sequence ID" value="OEJ91426.1"/>
    <property type="molecule type" value="Genomic_DNA"/>
</dbReference>
<sequence>MALTEQDHRELNISQQQLLQLNQQKQLLKLTATELIEKNSKDYIYSGIGKAFFKQSKEDFKKQIKDNEDMIDEHLNAIHKNVDAISKK</sequence>
<evidence type="ECO:0000256" key="1">
    <source>
        <dbReference type="ARBA" id="ARBA00008045"/>
    </source>
</evidence>
<keyword evidence="2" id="KW-0175">Coiled coil</keyword>
<dbReference type="AlphaFoldDB" id="A0A1E5RX57"/>
<dbReference type="InterPro" id="IPR002777">
    <property type="entry name" value="PFD_beta-like"/>
</dbReference>
<gene>
    <name evidence="3" type="ORF">AWRI3578_g284</name>
</gene>
<keyword evidence="4" id="KW-1185">Reference proteome</keyword>
<reference evidence="4" key="1">
    <citation type="journal article" date="2016" name="Genome Announc.">
        <title>Genome sequences of three species of Hanseniaspora isolated from spontaneous wine fermentations.</title>
        <authorList>
            <person name="Sternes P.R."/>
            <person name="Lee D."/>
            <person name="Kutyna D.R."/>
            <person name="Borneman A.R."/>
        </authorList>
    </citation>
    <scope>NUCLEOTIDE SEQUENCE [LARGE SCALE GENOMIC DNA]</scope>
    <source>
        <strain evidence="4">AWRI3578</strain>
    </source>
</reference>
<evidence type="ECO:0000313" key="3">
    <source>
        <dbReference type="EMBL" id="OEJ91426.1"/>
    </source>
</evidence>
<evidence type="ECO:0000256" key="2">
    <source>
        <dbReference type="SAM" id="Coils"/>
    </source>
</evidence>
<comment type="caution">
    <text evidence="3">The sequence shown here is derived from an EMBL/GenBank/DDBJ whole genome shotgun (WGS) entry which is preliminary data.</text>
</comment>
<name>A0A1E5RX57_9ASCO</name>
<evidence type="ECO:0000313" key="4">
    <source>
        <dbReference type="Proteomes" id="UP000095605"/>
    </source>
</evidence>
<evidence type="ECO:0008006" key="5">
    <source>
        <dbReference type="Google" id="ProtNLM"/>
    </source>
</evidence>
<dbReference type="Gene3D" id="1.10.287.370">
    <property type="match status" value="1"/>
</dbReference>
<dbReference type="Proteomes" id="UP000095605">
    <property type="component" value="Unassembled WGS sequence"/>
</dbReference>
<proteinExistence type="inferred from homology"/>
<protein>
    <recommendedName>
        <fullName evidence="5">Prefoldin subunit 1</fullName>
    </recommendedName>
</protein>
<dbReference type="GO" id="GO:0006457">
    <property type="term" value="P:protein folding"/>
    <property type="evidence" value="ECO:0007669"/>
    <property type="project" value="InterPro"/>
</dbReference>